<dbReference type="InterPro" id="IPR000014">
    <property type="entry name" value="PAS"/>
</dbReference>
<dbReference type="InterPro" id="IPR002645">
    <property type="entry name" value="STAS_dom"/>
</dbReference>
<dbReference type="Gene3D" id="3.40.50.2300">
    <property type="match status" value="1"/>
</dbReference>
<comment type="caution">
    <text evidence="10">The sequence shown here is derived from an EMBL/GenBank/DDBJ whole genome shotgun (WGS) entry which is preliminary data.</text>
</comment>
<dbReference type="Gene3D" id="3.30.450.20">
    <property type="entry name" value="PAS domain"/>
    <property type="match status" value="1"/>
</dbReference>
<dbReference type="GO" id="GO:0000160">
    <property type="term" value="P:phosphorelay signal transduction system"/>
    <property type="evidence" value="ECO:0007669"/>
    <property type="project" value="InterPro"/>
</dbReference>
<feature type="coiled-coil region" evidence="5">
    <location>
        <begin position="264"/>
        <end position="305"/>
    </location>
</feature>
<evidence type="ECO:0000313" key="11">
    <source>
        <dbReference type="Proteomes" id="UP000298324"/>
    </source>
</evidence>
<feature type="domain" description="PAC" evidence="8">
    <location>
        <begin position="210"/>
        <end position="262"/>
    </location>
</feature>
<protein>
    <recommendedName>
        <fullName evidence="1">Stage 0 sporulation protein A homolog</fullName>
    </recommendedName>
</protein>
<dbReference type="PROSITE" id="PS50801">
    <property type="entry name" value="STAS"/>
    <property type="match status" value="1"/>
</dbReference>
<dbReference type="CDD" id="cd00130">
    <property type="entry name" value="PAS"/>
    <property type="match status" value="1"/>
</dbReference>
<evidence type="ECO:0000259" key="9">
    <source>
        <dbReference type="PROSITE" id="PS50801"/>
    </source>
</evidence>
<sequence>MDNARILIVEDEGIEALDLQNRLIGQGYTAPDIAATGEEAVKKTEETAPDLVLMDIMLHGEIDGVTAAEQIQARFDIPVIYITAFADEDTLQRAKITEPYGYLVKPFRERELYVTIDMALYKHKMEKKLREREKWFATTLRSIGDAVIATDNNGLVTFMNPMAEKLTGWKLEESQNKKLTEIFNIINMYSRKPAENPVTKVLVEGLTVDLANHTILIARDGTEIAIDDSAAPIKDDKGNITGVVLAFRDITEREQAEEALRKSYEELDARVKERTAELEKLNQALRVEIEERKQAEEIISRQTQEIIEVSTPVIQIWEGIVSVPLIGTLDSMRAQQLMEQLLEKIVETGSSVALLDVTGVPAIDSKTARHLLETISAVRLLGAEVVLTGIRPAIARTLAQLGVDLSNVNTRSSFSAGLLHALTLLKLRVVNQACAD</sequence>
<dbReference type="Pfam" id="PF01740">
    <property type="entry name" value="STAS"/>
    <property type="match status" value="1"/>
</dbReference>
<keyword evidence="11" id="KW-1185">Reference proteome</keyword>
<dbReference type="InterPro" id="IPR000700">
    <property type="entry name" value="PAS-assoc_C"/>
</dbReference>
<dbReference type="InterPro" id="IPR051932">
    <property type="entry name" value="Bact_StressResp_Reg"/>
</dbReference>
<dbReference type="InterPro" id="IPR001610">
    <property type="entry name" value="PAC"/>
</dbReference>
<evidence type="ECO:0000256" key="2">
    <source>
        <dbReference type="ARBA" id="ARBA00022553"/>
    </source>
</evidence>
<feature type="domain" description="Response regulatory" evidence="6">
    <location>
        <begin position="5"/>
        <end position="120"/>
    </location>
</feature>
<evidence type="ECO:0000256" key="4">
    <source>
        <dbReference type="PROSITE-ProRule" id="PRU00169"/>
    </source>
</evidence>
<dbReference type="EMBL" id="QFGA01000003">
    <property type="protein sequence ID" value="TEB04990.1"/>
    <property type="molecule type" value="Genomic_DNA"/>
</dbReference>
<evidence type="ECO:0000259" key="6">
    <source>
        <dbReference type="PROSITE" id="PS50110"/>
    </source>
</evidence>
<dbReference type="InterPro" id="IPR011006">
    <property type="entry name" value="CheY-like_superfamily"/>
</dbReference>
<dbReference type="SUPFAM" id="SSF52091">
    <property type="entry name" value="SpoIIaa-like"/>
    <property type="match status" value="1"/>
</dbReference>
<evidence type="ECO:0000259" key="8">
    <source>
        <dbReference type="PROSITE" id="PS50113"/>
    </source>
</evidence>
<dbReference type="CDD" id="cd07041">
    <property type="entry name" value="STAS_RsbR_RsbS_like"/>
    <property type="match status" value="1"/>
</dbReference>
<dbReference type="SUPFAM" id="SSF55785">
    <property type="entry name" value="PYP-like sensor domain (PAS domain)"/>
    <property type="match status" value="1"/>
</dbReference>
<gene>
    <name evidence="10" type="primary">rsbRA_2</name>
    <name evidence="10" type="ORF">Psch_03753</name>
</gene>
<accession>A0A4Y7R8M2</accession>
<evidence type="ECO:0000259" key="7">
    <source>
        <dbReference type="PROSITE" id="PS50112"/>
    </source>
</evidence>
<reference evidence="10 11" key="1">
    <citation type="journal article" date="2018" name="Environ. Microbiol.">
        <title>Novel energy conservation strategies and behaviour of Pelotomaculum schinkii driving syntrophic propionate catabolism.</title>
        <authorList>
            <person name="Hidalgo-Ahumada C.A.P."/>
            <person name="Nobu M.K."/>
            <person name="Narihiro T."/>
            <person name="Tamaki H."/>
            <person name="Liu W.T."/>
            <person name="Kamagata Y."/>
            <person name="Stams A.J.M."/>
            <person name="Imachi H."/>
            <person name="Sousa D.Z."/>
        </authorList>
    </citation>
    <scope>NUCLEOTIDE SEQUENCE [LARGE SCALE GENOMIC DNA]</scope>
    <source>
        <strain evidence="10 11">HH</strain>
    </source>
</reference>
<dbReference type="AlphaFoldDB" id="A0A4Y7R8M2"/>
<dbReference type="InterPro" id="IPR001789">
    <property type="entry name" value="Sig_transdc_resp-reg_receiver"/>
</dbReference>
<dbReference type="GO" id="GO:0006355">
    <property type="term" value="P:regulation of DNA-templated transcription"/>
    <property type="evidence" value="ECO:0007669"/>
    <property type="project" value="InterPro"/>
</dbReference>
<dbReference type="SMART" id="SM00448">
    <property type="entry name" value="REC"/>
    <property type="match status" value="1"/>
</dbReference>
<dbReference type="CDD" id="cd17534">
    <property type="entry name" value="REC_DC-like"/>
    <property type="match status" value="1"/>
</dbReference>
<keyword evidence="5" id="KW-0175">Coiled coil</keyword>
<keyword evidence="2 4" id="KW-0597">Phosphoprotein</keyword>
<evidence type="ECO:0000256" key="3">
    <source>
        <dbReference type="ARBA" id="ARBA00024867"/>
    </source>
</evidence>
<feature type="domain" description="PAS" evidence="7">
    <location>
        <begin position="132"/>
        <end position="205"/>
    </location>
</feature>
<dbReference type="NCBIfam" id="TIGR00229">
    <property type="entry name" value="sensory_box"/>
    <property type="match status" value="1"/>
</dbReference>
<dbReference type="SMART" id="SM00091">
    <property type="entry name" value="PAS"/>
    <property type="match status" value="1"/>
</dbReference>
<name>A0A4Y7R8M2_9FIRM</name>
<comment type="function">
    <text evidence="3">May play the central regulatory role in sporulation. It may be an element of the effector pathway responsible for the activation of sporulation genes in response to nutritional stress. Spo0A may act in concert with spo0H (a sigma factor) to control the expression of some genes that are critical to the sporulation process.</text>
</comment>
<dbReference type="RefSeq" id="WP_190259267.1">
    <property type="nucleotide sequence ID" value="NZ_QFGA01000003.1"/>
</dbReference>
<dbReference type="InterPro" id="IPR035965">
    <property type="entry name" value="PAS-like_dom_sf"/>
</dbReference>
<dbReference type="PANTHER" id="PTHR33745">
    <property type="entry name" value="RSBT ANTAGONIST PROTEIN RSBS-RELATED"/>
    <property type="match status" value="1"/>
</dbReference>
<dbReference type="InterPro" id="IPR036513">
    <property type="entry name" value="STAS_dom_sf"/>
</dbReference>
<dbReference type="PANTHER" id="PTHR33745:SF3">
    <property type="entry name" value="RSBT CO-ANTAGONIST PROTEIN RSBRC"/>
    <property type="match status" value="1"/>
</dbReference>
<evidence type="ECO:0000256" key="1">
    <source>
        <dbReference type="ARBA" id="ARBA00018672"/>
    </source>
</evidence>
<dbReference type="SMART" id="SM00086">
    <property type="entry name" value="PAC"/>
    <property type="match status" value="1"/>
</dbReference>
<dbReference type="Proteomes" id="UP000298324">
    <property type="component" value="Unassembled WGS sequence"/>
</dbReference>
<dbReference type="InterPro" id="IPR013767">
    <property type="entry name" value="PAS_fold"/>
</dbReference>
<organism evidence="10 11">
    <name type="scientific">Pelotomaculum schinkii</name>
    <dbReference type="NCBI Taxonomy" id="78350"/>
    <lineage>
        <taxon>Bacteria</taxon>
        <taxon>Bacillati</taxon>
        <taxon>Bacillota</taxon>
        <taxon>Clostridia</taxon>
        <taxon>Eubacteriales</taxon>
        <taxon>Desulfotomaculaceae</taxon>
        <taxon>Pelotomaculum</taxon>
    </lineage>
</organism>
<dbReference type="SUPFAM" id="SSF52172">
    <property type="entry name" value="CheY-like"/>
    <property type="match status" value="1"/>
</dbReference>
<feature type="modified residue" description="4-aspartylphosphate" evidence="4">
    <location>
        <position position="55"/>
    </location>
</feature>
<dbReference type="Pfam" id="PF00989">
    <property type="entry name" value="PAS"/>
    <property type="match status" value="1"/>
</dbReference>
<dbReference type="Gene3D" id="3.30.750.24">
    <property type="entry name" value="STAS domain"/>
    <property type="match status" value="1"/>
</dbReference>
<dbReference type="Pfam" id="PF00072">
    <property type="entry name" value="Response_reg"/>
    <property type="match status" value="1"/>
</dbReference>
<dbReference type="PROSITE" id="PS50113">
    <property type="entry name" value="PAC"/>
    <property type="match status" value="1"/>
</dbReference>
<evidence type="ECO:0000256" key="5">
    <source>
        <dbReference type="SAM" id="Coils"/>
    </source>
</evidence>
<evidence type="ECO:0000313" key="10">
    <source>
        <dbReference type="EMBL" id="TEB04990.1"/>
    </source>
</evidence>
<proteinExistence type="predicted"/>
<dbReference type="PROSITE" id="PS50112">
    <property type="entry name" value="PAS"/>
    <property type="match status" value="1"/>
</dbReference>
<feature type="domain" description="STAS" evidence="9">
    <location>
        <begin position="310"/>
        <end position="421"/>
    </location>
</feature>
<dbReference type="PROSITE" id="PS50110">
    <property type="entry name" value="RESPONSE_REGULATORY"/>
    <property type="match status" value="1"/>
</dbReference>